<evidence type="ECO:0000259" key="1">
    <source>
        <dbReference type="Pfam" id="PF06568"/>
    </source>
</evidence>
<dbReference type="RefSeq" id="WP_136395894.1">
    <property type="nucleotide sequence ID" value="NZ_SSND01000006.1"/>
</dbReference>
<dbReference type="EMBL" id="SSND01000006">
    <property type="protein sequence ID" value="THD81181.1"/>
    <property type="molecule type" value="Genomic_DNA"/>
</dbReference>
<sequence length="71" mass="7907">MAFVNTSRVAHIGLADRLAAIVKSVKEDLNRRRVYKQTLAELNALSNRELADLGLHRSMLTRVALEAAYGK</sequence>
<accession>A0A4S3MJ76</accession>
<evidence type="ECO:0000313" key="3">
    <source>
        <dbReference type="Proteomes" id="UP000309450"/>
    </source>
</evidence>
<comment type="caution">
    <text evidence="2">The sequence shown here is derived from an EMBL/GenBank/DDBJ whole genome shotgun (WGS) entry which is preliminary data.</text>
</comment>
<protein>
    <submittedName>
        <fullName evidence="2">DUF1127 domain-containing protein</fullName>
    </submittedName>
</protein>
<name>A0A4S3MJ76_9RHOB</name>
<dbReference type="Proteomes" id="UP000309450">
    <property type="component" value="Unassembled WGS sequence"/>
</dbReference>
<feature type="domain" description="YjiS-like" evidence="1">
    <location>
        <begin position="29"/>
        <end position="60"/>
    </location>
</feature>
<dbReference type="InterPro" id="IPR009506">
    <property type="entry name" value="YjiS-like"/>
</dbReference>
<organism evidence="2 3">
    <name type="scientific">Aliigemmobacter aestuarii</name>
    <dbReference type="NCBI Taxonomy" id="1445661"/>
    <lineage>
        <taxon>Bacteria</taxon>
        <taxon>Pseudomonadati</taxon>
        <taxon>Pseudomonadota</taxon>
        <taxon>Alphaproteobacteria</taxon>
        <taxon>Rhodobacterales</taxon>
        <taxon>Paracoccaceae</taxon>
        <taxon>Aliigemmobacter</taxon>
    </lineage>
</organism>
<keyword evidence="3" id="KW-1185">Reference proteome</keyword>
<gene>
    <name evidence="2" type="ORF">E7811_17080</name>
</gene>
<dbReference type="AlphaFoldDB" id="A0A4S3MJ76"/>
<evidence type="ECO:0000313" key="2">
    <source>
        <dbReference type="EMBL" id="THD81181.1"/>
    </source>
</evidence>
<dbReference type="OrthoDB" id="8244198at2"/>
<dbReference type="Pfam" id="PF06568">
    <property type="entry name" value="YjiS-like"/>
    <property type="match status" value="1"/>
</dbReference>
<proteinExistence type="predicted"/>
<reference evidence="2 3" key="1">
    <citation type="submission" date="2019-04" db="EMBL/GenBank/DDBJ databases">
        <title>Draft genome sequence of Gemmobacter aestuarii sp. nov.</title>
        <authorList>
            <person name="Hameed A."/>
            <person name="Lin S.-Y."/>
            <person name="Shahina M."/>
            <person name="Lai W.-A."/>
            <person name="Young C.-C."/>
        </authorList>
    </citation>
    <scope>NUCLEOTIDE SEQUENCE [LARGE SCALE GENOMIC DNA]</scope>
    <source>
        <strain evidence="2 3">CC-PW-75</strain>
    </source>
</reference>